<proteinExistence type="inferred from homology"/>
<dbReference type="InterPro" id="IPR002347">
    <property type="entry name" value="SDR_fam"/>
</dbReference>
<keyword evidence="4" id="KW-1185">Reference proteome</keyword>
<keyword evidence="2" id="KW-0560">Oxidoreductase</keyword>
<evidence type="ECO:0000313" key="4">
    <source>
        <dbReference type="Proteomes" id="UP001595692"/>
    </source>
</evidence>
<dbReference type="PANTHER" id="PTHR44196">
    <property type="entry name" value="DEHYDROGENASE/REDUCTASE SDR FAMILY MEMBER 7B"/>
    <property type="match status" value="1"/>
</dbReference>
<dbReference type="PANTHER" id="PTHR44196:SF1">
    <property type="entry name" value="DEHYDROGENASE_REDUCTASE SDR FAMILY MEMBER 7B"/>
    <property type="match status" value="1"/>
</dbReference>
<gene>
    <name evidence="3" type="ORF">ACFOSS_13040</name>
</gene>
<evidence type="ECO:0000256" key="2">
    <source>
        <dbReference type="ARBA" id="ARBA00023002"/>
    </source>
</evidence>
<dbReference type="Gene3D" id="3.40.50.720">
    <property type="entry name" value="NAD(P)-binding Rossmann-like Domain"/>
    <property type="match status" value="1"/>
</dbReference>
<dbReference type="InterPro" id="IPR036291">
    <property type="entry name" value="NAD(P)-bd_dom_sf"/>
</dbReference>
<sequence>MNCVLITGASSGIGYQLARDYASAGWQVLACGRNAERLAELACHSPLIQPVCFDHDNPQQVHDALTAHPAPQLVILNAGDCHYLDDPGQLSVAALQPMLHANLFGAVTVLHELLPRLERGSRIGWVSSAVTLLPLPRAELYGTAKAAGEYLARTLAITLATYGLSLSLIRPGFVDTPLTRRNDFAMPTLISVSEASRQIRDGLAAGRAVIDFPRRLHWPMRLLSWLPGGLWRRVALRMIQRAPTVAAGK</sequence>
<dbReference type="PRINTS" id="PR00081">
    <property type="entry name" value="GDHRDH"/>
</dbReference>
<comment type="caution">
    <text evidence="3">The sequence shown here is derived from an EMBL/GenBank/DDBJ whole genome shotgun (WGS) entry which is preliminary data.</text>
</comment>
<dbReference type="EMBL" id="JBHSAF010000014">
    <property type="protein sequence ID" value="MFC3914384.1"/>
    <property type="molecule type" value="Genomic_DNA"/>
</dbReference>
<dbReference type="Proteomes" id="UP001595692">
    <property type="component" value="Unassembled WGS sequence"/>
</dbReference>
<dbReference type="PROSITE" id="PS00061">
    <property type="entry name" value="ADH_SHORT"/>
    <property type="match status" value="1"/>
</dbReference>
<reference evidence="4" key="1">
    <citation type="journal article" date="2019" name="Int. J. Syst. Evol. Microbiol.">
        <title>The Global Catalogue of Microorganisms (GCM) 10K type strain sequencing project: providing services to taxonomists for standard genome sequencing and annotation.</title>
        <authorList>
            <consortium name="The Broad Institute Genomics Platform"/>
            <consortium name="The Broad Institute Genome Sequencing Center for Infectious Disease"/>
            <person name="Wu L."/>
            <person name="Ma J."/>
        </authorList>
    </citation>
    <scope>NUCLEOTIDE SEQUENCE [LARGE SCALE GENOMIC DNA]</scope>
    <source>
        <strain evidence="4">CCUG 54939</strain>
    </source>
</reference>
<evidence type="ECO:0000256" key="1">
    <source>
        <dbReference type="ARBA" id="ARBA00006484"/>
    </source>
</evidence>
<evidence type="ECO:0000313" key="3">
    <source>
        <dbReference type="EMBL" id="MFC3914384.1"/>
    </source>
</evidence>
<dbReference type="InterPro" id="IPR020904">
    <property type="entry name" value="Sc_DH/Rdtase_CS"/>
</dbReference>
<protein>
    <submittedName>
        <fullName evidence="3">SDR family NAD(P)-dependent oxidoreductase</fullName>
    </submittedName>
</protein>
<dbReference type="Pfam" id="PF00106">
    <property type="entry name" value="adh_short"/>
    <property type="match status" value="1"/>
</dbReference>
<comment type="similarity">
    <text evidence="1">Belongs to the short-chain dehydrogenases/reductases (SDR) family.</text>
</comment>
<dbReference type="RefSeq" id="WP_377153197.1">
    <property type="nucleotide sequence ID" value="NZ_JBHSAF010000014.1"/>
</dbReference>
<name>A0ABV8CQL0_9GAMM</name>
<dbReference type="SUPFAM" id="SSF51735">
    <property type="entry name" value="NAD(P)-binding Rossmann-fold domains"/>
    <property type="match status" value="1"/>
</dbReference>
<accession>A0ABV8CQL0</accession>
<organism evidence="3 4">
    <name type="scientific">Pseudaeromonas sharmana</name>
    <dbReference type="NCBI Taxonomy" id="328412"/>
    <lineage>
        <taxon>Bacteria</taxon>
        <taxon>Pseudomonadati</taxon>
        <taxon>Pseudomonadota</taxon>
        <taxon>Gammaproteobacteria</taxon>
        <taxon>Aeromonadales</taxon>
        <taxon>Aeromonadaceae</taxon>
        <taxon>Pseudaeromonas</taxon>
    </lineage>
</organism>